<protein>
    <submittedName>
        <fullName evidence="3">Arabinofuranosyltransferase A C terminal</fullName>
    </submittedName>
</protein>
<feature type="transmembrane region" description="Helical" evidence="1">
    <location>
        <begin position="403"/>
        <end position="425"/>
    </location>
</feature>
<dbReference type="RefSeq" id="WP_089329820.1">
    <property type="nucleotide sequence ID" value="NZ_FZOR01000041.1"/>
</dbReference>
<accession>A0A239NI42</accession>
<keyword evidence="1" id="KW-1133">Transmembrane helix</keyword>
<dbReference type="Proteomes" id="UP000198318">
    <property type="component" value="Unassembled WGS sequence"/>
</dbReference>
<proteinExistence type="predicted"/>
<feature type="transmembrane region" description="Helical" evidence="1">
    <location>
        <begin position="189"/>
        <end position="216"/>
    </location>
</feature>
<sequence>MTELDSPAADGAAAVGRSDVPPMRYTAAAAVVTWLVMAPVAMLLPALADENPFTPRGAVLPVAAGGVLLAGALAVAAARPRRWRVPLRTEPLTGVAAGLLAAWVVLALRSTLHGTPFGFAGLLGDEGRMSAMVTRYSATAVPTDGIVAGVPSEYPPLFPWVVGRASALLGLNAWQVLGDAQTLTISGAVLLAFLLWARLVPAPAALAIAAASLVAFGDPRKAHEVVALAVFIPWVPATFGRPPRGRLHWLPAGILGGLIVATYLGFMLWGAAGILVLAWLAWRASDDRRRYLLYLARVVAVAAVTASWYLVPYGWTLLRDGGQMVSDQFPAPAITSNPFPFLDATPLGLLQLVGLAGAVWYRRTTWWATPLLCLTAGAYLYRAVAALRYVFTDHTGLFYHTDRMITVLLAIAGVLTIVHGGPGLVRRFATRDTIPHGVTAAALAALVGWSAFTYWREWTPPALDAGTDIAEVADTHRYAVLAHAEPRPNGKRTEFAPAEPRIRWFPVKPVERAVEDVLGRGAAPRTLSYDERLFAYLPWPGYIAVDRTAAASTSHWDDRHDALAALAGVQDPEAFAKASANTRFGGIDVFVMHENAPAWTWGDLRFSPSQFSPRHFTVRMLPKKTVVAIRNPR</sequence>
<dbReference type="GO" id="GO:0016757">
    <property type="term" value="F:glycosyltransferase activity"/>
    <property type="evidence" value="ECO:0007669"/>
    <property type="project" value="InterPro"/>
</dbReference>
<gene>
    <name evidence="3" type="ORF">SAMN05443665_104159</name>
</gene>
<keyword evidence="4" id="KW-1185">Reference proteome</keyword>
<dbReference type="AlphaFoldDB" id="A0A239NI42"/>
<evidence type="ECO:0000256" key="1">
    <source>
        <dbReference type="SAM" id="Phobius"/>
    </source>
</evidence>
<reference evidence="3 4" key="1">
    <citation type="submission" date="2017-06" db="EMBL/GenBank/DDBJ databases">
        <authorList>
            <person name="Kim H.J."/>
            <person name="Triplett B.A."/>
        </authorList>
    </citation>
    <scope>NUCLEOTIDE SEQUENCE [LARGE SCALE GENOMIC DNA]</scope>
    <source>
        <strain evidence="3 4">DSM 44715</strain>
    </source>
</reference>
<feature type="transmembrane region" description="Helical" evidence="1">
    <location>
        <begin position="25"/>
        <end position="46"/>
    </location>
</feature>
<feature type="transmembrane region" description="Helical" evidence="1">
    <location>
        <begin position="344"/>
        <end position="361"/>
    </location>
</feature>
<name>A0A239NI42_9ACTN</name>
<feature type="transmembrane region" description="Helical" evidence="1">
    <location>
        <begin position="368"/>
        <end position="391"/>
    </location>
</feature>
<evidence type="ECO:0000313" key="3">
    <source>
        <dbReference type="EMBL" id="SNT54222.1"/>
    </source>
</evidence>
<keyword evidence="1" id="KW-0812">Transmembrane</keyword>
<feature type="transmembrane region" description="Helical" evidence="1">
    <location>
        <begin position="437"/>
        <end position="455"/>
    </location>
</feature>
<keyword evidence="1" id="KW-0472">Membrane</keyword>
<evidence type="ECO:0000313" key="4">
    <source>
        <dbReference type="Proteomes" id="UP000198318"/>
    </source>
</evidence>
<dbReference type="GO" id="GO:0044038">
    <property type="term" value="P:cell wall macromolecule biosynthetic process"/>
    <property type="evidence" value="ECO:0007669"/>
    <property type="project" value="InterPro"/>
</dbReference>
<feature type="transmembrane region" description="Helical" evidence="1">
    <location>
        <begin position="291"/>
        <end position="311"/>
    </location>
</feature>
<feature type="transmembrane region" description="Helical" evidence="1">
    <location>
        <begin position="90"/>
        <end position="108"/>
    </location>
</feature>
<keyword evidence="3" id="KW-0808">Transferase</keyword>
<feature type="transmembrane region" description="Helical" evidence="1">
    <location>
        <begin position="58"/>
        <end position="78"/>
    </location>
</feature>
<dbReference type="GO" id="GO:0005886">
    <property type="term" value="C:plasma membrane"/>
    <property type="evidence" value="ECO:0007669"/>
    <property type="project" value="InterPro"/>
</dbReference>
<organism evidence="3 4">
    <name type="scientific">Actinomadura meyerae</name>
    <dbReference type="NCBI Taxonomy" id="240840"/>
    <lineage>
        <taxon>Bacteria</taxon>
        <taxon>Bacillati</taxon>
        <taxon>Actinomycetota</taxon>
        <taxon>Actinomycetes</taxon>
        <taxon>Streptosporangiales</taxon>
        <taxon>Thermomonosporaceae</taxon>
        <taxon>Actinomadura</taxon>
    </lineage>
</organism>
<dbReference type="OrthoDB" id="3817499at2"/>
<feature type="domain" description="Arabinofuranosyltransferase AftA N-terminal" evidence="2">
    <location>
        <begin position="27"/>
        <end position="430"/>
    </location>
</feature>
<dbReference type="InterPro" id="IPR020963">
    <property type="entry name" value="ArabinofuranosylTrfase_AftA_N"/>
</dbReference>
<dbReference type="EMBL" id="FZOR01000041">
    <property type="protein sequence ID" value="SNT54222.1"/>
    <property type="molecule type" value="Genomic_DNA"/>
</dbReference>
<evidence type="ECO:0000259" key="2">
    <source>
        <dbReference type="Pfam" id="PF12250"/>
    </source>
</evidence>
<feature type="transmembrane region" description="Helical" evidence="1">
    <location>
        <begin position="249"/>
        <end position="279"/>
    </location>
</feature>
<dbReference type="Pfam" id="PF12250">
    <property type="entry name" value="AftA_N"/>
    <property type="match status" value="1"/>
</dbReference>